<dbReference type="GO" id="GO:0016620">
    <property type="term" value="F:oxidoreductase activity, acting on the aldehyde or oxo group of donors, NAD or NADP as acceptor"/>
    <property type="evidence" value="ECO:0007669"/>
    <property type="project" value="InterPro"/>
</dbReference>
<dbReference type="InterPro" id="IPR016162">
    <property type="entry name" value="Ald_DH_N"/>
</dbReference>
<dbReference type="RefSeq" id="WP_161138689.1">
    <property type="nucleotide sequence ID" value="NZ_SPKJ01000002.1"/>
</dbReference>
<evidence type="ECO:0000256" key="1">
    <source>
        <dbReference type="ARBA" id="ARBA00009986"/>
    </source>
</evidence>
<dbReference type="EMBL" id="SPKJ01000002">
    <property type="protein sequence ID" value="MYZ46350.1"/>
    <property type="molecule type" value="Genomic_DNA"/>
</dbReference>
<dbReference type="InterPro" id="IPR029510">
    <property type="entry name" value="Ald_DH_CS_GLU"/>
</dbReference>
<evidence type="ECO:0000313" key="6">
    <source>
        <dbReference type="EMBL" id="MYZ46350.1"/>
    </source>
</evidence>
<keyword evidence="7" id="KW-1185">Reference proteome</keyword>
<dbReference type="Gene3D" id="3.40.605.10">
    <property type="entry name" value="Aldehyde Dehydrogenase, Chain A, domain 1"/>
    <property type="match status" value="1"/>
</dbReference>
<evidence type="ECO:0000313" key="7">
    <source>
        <dbReference type="Proteomes" id="UP000773614"/>
    </source>
</evidence>
<feature type="domain" description="Aldehyde dehydrogenase" evidence="5">
    <location>
        <begin position="23"/>
        <end position="485"/>
    </location>
</feature>
<comment type="caution">
    <text evidence="6">The sequence shown here is derived from an EMBL/GenBank/DDBJ whole genome shotgun (WGS) entry which is preliminary data.</text>
</comment>
<feature type="active site" evidence="3">
    <location>
        <position position="259"/>
    </location>
</feature>
<protein>
    <submittedName>
        <fullName evidence="6">Aldehyde dehydrogenase</fullName>
    </submittedName>
</protein>
<evidence type="ECO:0000256" key="4">
    <source>
        <dbReference type="RuleBase" id="RU003345"/>
    </source>
</evidence>
<evidence type="ECO:0000259" key="5">
    <source>
        <dbReference type="Pfam" id="PF00171"/>
    </source>
</evidence>
<dbReference type="PROSITE" id="PS00687">
    <property type="entry name" value="ALDEHYDE_DEHYDR_GLU"/>
    <property type="match status" value="1"/>
</dbReference>
<dbReference type="OrthoDB" id="9802947at2"/>
<accession>A0A964T120</accession>
<dbReference type="Gene3D" id="3.40.309.10">
    <property type="entry name" value="Aldehyde Dehydrogenase, Chain A, domain 2"/>
    <property type="match status" value="1"/>
</dbReference>
<dbReference type="InterPro" id="IPR016161">
    <property type="entry name" value="Ald_DH/histidinol_DH"/>
</dbReference>
<dbReference type="InterPro" id="IPR015590">
    <property type="entry name" value="Aldehyde_DH_dom"/>
</dbReference>
<name>A0A964T120_9HYPH</name>
<comment type="similarity">
    <text evidence="1 4">Belongs to the aldehyde dehydrogenase family.</text>
</comment>
<keyword evidence="2 4" id="KW-0560">Oxidoreductase</keyword>
<dbReference type="PANTHER" id="PTHR11699">
    <property type="entry name" value="ALDEHYDE DEHYDROGENASE-RELATED"/>
    <property type="match status" value="1"/>
</dbReference>
<proteinExistence type="inferred from homology"/>
<dbReference type="InterPro" id="IPR016163">
    <property type="entry name" value="Ald_DH_C"/>
</dbReference>
<dbReference type="SUPFAM" id="SSF53720">
    <property type="entry name" value="ALDH-like"/>
    <property type="match status" value="1"/>
</dbReference>
<organism evidence="6 7">
    <name type="scientific">Propylenella binzhouense</name>
    <dbReference type="NCBI Taxonomy" id="2555902"/>
    <lineage>
        <taxon>Bacteria</taxon>
        <taxon>Pseudomonadati</taxon>
        <taxon>Pseudomonadota</taxon>
        <taxon>Alphaproteobacteria</taxon>
        <taxon>Hyphomicrobiales</taxon>
        <taxon>Propylenellaceae</taxon>
        <taxon>Propylenella</taxon>
    </lineage>
</organism>
<dbReference type="FunFam" id="3.40.605.10:FF:000007">
    <property type="entry name" value="NAD/NADP-dependent betaine aldehyde dehydrogenase"/>
    <property type="match status" value="1"/>
</dbReference>
<dbReference type="AlphaFoldDB" id="A0A964T120"/>
<gene>
    <name evidence="6" type="ORF">E4O86_01255</name>
</gene>
<dbReference type="Proteomes" id="UP000773614">
    <property type="component" value="Unassembled WGS sequence"/>
</dbReference>
<dbReference type="Pfam" id="PF00171">
    <property type="entry name" value="Aldedh"/>
    <property type="match status" value="1"/>
</dbReference>
<reference evidence="6" key="1">
    <citation type="submission" date="2019-03" db="EMBL/GenBank/DDBJ databases">
        <title>Afifella sp. nov., isolated from activated sludge.</title>
        <authorList>
            <person name="Li Q."/>
            <person name="Liu Y."/>
        </authorList>
    </citation>
    <scope>NUCLEOTIDE SEQUENCE</scope>
    <source>
        <strain evidence="6">L72</strain>
    </source>
</reference>
<evidence type="ECO:0000256" key="2">
    <source>
        <dbReference type="ARBA" id="ARBA00023002"/>
    </source>
</evidence>
<sequence>MSSFAPDTIDCPSGSFIAGRFVRGGGDELPVERPSDGAVLGIFREASEADVDEAVRCAAETRRAERWGSGDPRRRGAVLRRWAELVERDREYLARLEALCSSRPVTEARQRDIPVVAELLRYYGECADKCPGEVLATSHDALNMVEHEAWGVVLAISPWNVPALLAAAKVAPALAAGNAVILKPSELTPLSMLRIAELGVEAGLPRGLFSVLVGRGPTTGRAAVRHPLVGYVSFTGSTATGAAIMSDAAHHGMKPVSMELGGKSPQVVFADAPDLEKVADLVALGVSRNAGQICFAGTRLIVEEAVAERFVGKVVERLRGVRPGPTWREETDLPPIISKRQADRIEALVESGRAGGAKVVAGGERFVLDGGQYFAPTVMAELGSDNPALREEIFGPVLGVQTFRGFDEAMRLADHPVYGLTASLYTRDIDKAIHGARAIEAGTIWINGYGRGADLGSPFGGFKQSGFGKDFGIDGFKKYRRSKSINVFLTEAEREAA</sequence>
<evidence type="ECO:0000256" key="3">
    <source>
        <dbReference type="PROSITE-ProRule" id="PRU10007"/>
    </source>
</evidence>